<name>A0AAW0WG56_CHEQU</name>
<evidence type="ECO:0000313" key="2">
    <source>
        <dbReference type="EMBL" id="KAK8730627.1"/>
    </source>
</evidence>
<sequence>MLSYMLPVEEKVSFSEGDASSFTPLSDDRSPISETKPLLDEDKTDKLASIGEPIQLDSPSTEEAKLIMEEKEKEKTHDPDMEMVEMKPTSSEDRSPAASEDKSVFSETLASPGSDDRSIIKTSVSAKPNLK</sequence>
<keyword evidence="3" id="KW-1185">Reference proteome</keyword>
<feature type="compositionally biased region" description="Basic and acidic residues" evidence="1">
    <location>
        <begin position="62"/>
        <end position="80"/>
    </location>
</feature>
<evidence type="ECO:0000256" key="1">
    <source>
        <dbReference type="SAM" id="MobiDB-lite"/>
    </source>
</evidence>
<dbReference type="EMBL" id="JARKIK010000063">
    <property type="protein sequence ID" value="KAK8730627.1"/>
    <property type="molecule type" value="Genomic_DNA"/>
</dbReference>
<feature type="compositionally biased region" description="Basic and acidic residues" evidence="1">
    <location>
        <begin position="26"/>
        <end position="46"/>
    </location>
</feature>
<comment type="caution">
    <text evidence="2">The sequence shown here is derived from an EMBL/GenBank/DDBJ whole genome shotgun (WGS) entry which is preliminary data.</text>
</comment>
<feature type="compositionally biased region" description="Basic and acidic residues" evidence="1">
    <location>
        <begin position="90"/>
        <end position="104"/>
    </location>
</feature>
<protein>
    <submittedName>
        <fullName evidence="2">Uncharacterized protein</fullName>
    </submittedName>
</protein>
<reference evidence="2 3" key="1">
    <citation type="journal article" date="2024" name="BMC Genomics">
        <title>Genome assembly of redclaw crayfish (Cherax quadricarinatus) provides insights into its immune adaptation and hypoxia tolerance.</title>
        <authorList>
            <person name="Liu Z."/>
            <person name="Zheng J."/>
            <person name="Li H."/>
            <person name="Fang K."/>
            <person name="Wang S."/>
            <person name="He J."/>
            <person name="Zhou D."/>
            <person name="Weng S."/>
            <person name="Chi M."/>
            <person name="Gu Z."/>
            <person name="He J."/>
            <person name="Li F."/>
            <person name="Wang M."/>
        </authorList>
    </citation>
    <scope>NUCLEOTIDE SEQUENCE [LARGE SCALE GENOMIC DNA]</scope>
    <source>
        <strain evidence="2">ZL_2023a</strain>
    </source>
</reference>
<evidence type="ECO:0000313" key="3">
    <source>
        <dbReference type="Proteomes" id="UP001445076"/>
    </source>
</evidence>
<dbReference type="AlphaFoldDB" id="A0AAW0WG56"/>
<feature type="region of interest" description="Disordered" evidence="1">
    <location>
        <begin position="1"/>
        <end position="131"/>
    </location>
</feature>
<feature type="non-terminal residue" evidence="2">
    <location>
        <position position="131"/>
    </location>
</feature>
<feature type="compositionally biased region" description="Polar residues" evidence="1">
    <location>
        <begin position="120"/>
        <end position="131"/>
    </location>
</feature>
<gene>
    <name evidence="2" type="ORF">OTU49_007846</name>
</gene>
<accession>A0AAW0WG56</accession>
<dbReference type="Proteomes" id="UP001445076">
    <property type="component" value="Unassembled WGS sequence"/>
</dbReference>
<organism evidence="2 3">
    <name type="scientific">Cherax quadricarinatus</name>
    <name type="common">Australian red claw crayfish</name>
    <dbReference type="NCBI Taxonomy" id="27406"/>
    <lineage>
        <taxon>Eukaryota</taxon>
        <taxon>Metazoa</taxon>
        <taxon>Ecdysozoa</taxon>
        <taxon>Arthropoda</taxon>
        <taxon>Crustacea</taxon>
        <taxon>Multicrustacea</taxon>
        <taxon>Malacostraca</taxon>
        <taxon>Eumalacostraca</taxon>
        <taxon>Eucarida</taxon>
        <taxon>Decapoda</taxon>
        <taxon>Pleocyemata</taxon>
        <taxon>Astacidea</taxon>
        <taxon>Parastacoidea</taxon>
        <taxon>Parastacidae</taxon>
        <taxon>Cherax</taxon>
    </lineage>
</organism>
<proteinExistence type="predicted"/>